<evidence type="ECO:0000313" key="3">
    <source>
        <dbReference type="Proteomes" id="UP000321291"/>
    </source>
</evidence>
<proteinExistence type="predicted"/>
<feature type="domain" description="Oxidoreductase molybdopterin-binding" evidence="1">
    <location>
        <begin position="41"/>
        <end position="162"/>
    </location>
</feature>
<dbReference type="Gene3D" id="3.90.420.10">
    <property type="entry name" value="Oxidoreductase, molybdopterin-binding domain"/>
    <property type="match status" value="1"/>
</dbReference>
<accession>A0A5B8VJC8</accession>
<name>A0A5B8VJC8_9BACT</name>
<dbReference type="AlphaFoldDB" id="A0A5B8VJC8"/>
<dbReference type="InterPro" id="IPR036374">
    <property type="entry name" value="OxRdtase_Mopterin-bd_sf"/>
</dbReference>
<sequence>MIPQASKTILMMKLRYITLPLILLFFGLGQSNALSAQNNTTTNIALQIKGEVLTPLNLTIKQLKEYPTHQVDVKDKNGKSHRYTGVYVQDVLTKAGVTTGHDLKGENLTKYVLADCADGYQVLYSLAELDSSFTAHPPIIAYQMDGQPLFQSKGPLRMVMPQDKKPARDCFQLKSLSVHFAKE</sequence>
<keyword evidence="3" id="KW-1185">Reference proteome</keyword>
<evidence type="ECO:0000259" key="1">
    <source>
        <dbReference type="Pfam" id="PF00174"/>
    </source>
</evidence>
<dbReference type="KEGG" id="agi:FSB73_02305"/>
<reference evidence="2 3" key="1">
    <citation type="journal article" date="2017" name="Int. J. Syst. Evol. Microbiol.">
        <title>Arachidicoccus ginsenosidivorans sp. nov., with ginsenoside-converting activity isolated from ginseng cultivating soil.</title>
        <authorList>
            <person name="Siddiqi M.Z."/>
            <person name="Aslam Z."/>
            <person name="Im W.T."/>
        </authorList>
    </citation>
    <scope>NUCLEOTIDE SEQUENCE [LARGE SCALE GENOMIC DNA]</scope>
    <source>
        <strain evidence="2 3">Gsoil 809</strain>
    </source>
</reference>
<gene>
    <name evidence="2" type="ORF">FSB73_02305</name>
</gene>
<organism evidence="2 3">
    <name type="scientific">Arachidicoccus ginsenosidivorans</name>
    <dbReference type="NCBI Taxonomy" id="496057"/>
    <lineage>
        <taxon>Bacteria</taxon>
        <taxon>Pseudomonadati</taxon>
        <taxon>Bacteroidota</taxon>
        <taxon>Chitinophagia</taxon>
        <taxon>Chitinophagales</taxon>
        <taxon>Chitinophagaceae</taxon>
        <taxon>Arachidicoccus</taxon>
    </lineage>
</organism>
<dbReference type="Proteomes" id="UP000321291">
    <property type="component" value="Chromosome"/>
</dbReference>
<dbReference type="SUPFAM" id="SSF56524">
    <property type="entry name" value="Oxidoreductase molybdopterin-binding domain"/>
    <property type="match status" value="1"/>
</dbReference>
<protein>
    <submittedName>
        <fullName evidence="2">Molybdopterin-dependent oxidoreductase</fullName>
    </submittedName>
</protein>
<dbReference type="Pfam" id="PF00174">
    <property type="entry name" value="Oxidored_molyb"/>
    <property type="match status" value="1"/>
</dbReference>
<dbReference type="EMBL" id="CP042434">
    <property type="protein sequence ID" value="QEC70696.1"/>
    <property type="molecule type" value="Genomic_DNA"/>
</dbReference>
<evidence type="ECO:0000313" key="2">
    <source>
        <dbReference type="EMBL" id="QEC70696.1"/>
    </source>
</evidence>
<dbReference type="InterPro" id="IPR000572">
    <property type="entry name" value="OxRdtase_Mopterin-bd_dom"/>
</dbReference>